<dbReference type="InterPro" id="IPR032675">
    <property type="entry name" value="LRR_dom_sf"/>
</dbReference>
<reference evidence="1 2" key="1">
    <citation type="submission" date="2024-04" db="EMBL/GenBank/DDBJ databases">
        <title>Tritrichomonas musculus Genome.</title>
        <authorList>
            <person name="Alves-Ferreira E."/>
            <person name="Grigg M."/>
            <person name="Lorenzi H."/>
            <person name="Galac M."/>
        </authorList>
    </citation>
    <scope>NUCLEOTIDE SEQUENCE [LARGE SCALE GENOMIC DNA]</scope>
    <source>
        <strain evidence="1 2">EAF2021</strain>
    </source>
</reference>
<evidence type="ECO:0000313" key="2">
    <source>
        <dbReference type="Proteomes" id="UP001470230"/>
    </source>
</evidence>
<dbReference type="InterPro" id="IPR026906">
    <property type="entry name" value="LRR_5"/>
</dbReference>
<evidence type="ECO:0000313" key="1">
    <source>
        <dbReference type="EMBL" id="KAK8892701.1"/>
    </source>
</evidence>
<dbReference type="Proteomes" id="UP001470230">
    <property type="component" value="Unassembled WGS sequence"/>
</dbReference>
<keyword evidence="2" id="KW-1185">Reference proteome</keyword>
<dbReference type="Gene3D" id="3.80.10.10">
    <property type="entry name" value="Ribonuclease Inhibitor"/>
    <property type="match status" value="4"/>
</dbReference>
<name>A0ABR2KPM0_9EUKA</name>
<dbReference type="InterPro" id="IPR053139">
    <property type="entry name" value="Surface_bspA-like"/>
</dbReference>
<protein>
    <recommendedName>
        <fullName evidence="3">Surface antigen BspA-like</fullName>
    </recommendedName>
</protein>
<dbReference type="PANTHER" id="PTHR45661:SF3">
    <property type="entry name" value="IG-LIKE DOMAIN-CONTAINING PROTEIN"/>
    <property type="match status" value="1"/>
</dbReference>
<gene>
    <name evidence="1" type="ORF">M9Y10_029941</name>
</gene>
<comment type="caution">
    <text evidence="1">The sequence shown here is derived from an EMBL/GenBank/DDBJ whole genome shotgun (WGS) entry which is preliminary data.</text>
</comment>
<accession>A0ABR2KPM0</accession>
<dbReference type="EMBL" id="JAPFFF010000004">
    <property type="protein sequence ID" value="KAK8892701.1"/>
    <property type="molecule type" value="Genomic_DNA"/>
</dbReference>
<dbReference type="Pfam" id="PF13306">
    <property type="entry name" value="LRR_5"/>
    <property type="match status" value="5"/>
</dbReference>
<sequence>MLTIPKSNSENKNLDQQYKKVKIGNLFFTLNETEKTASVSDNDLIIGDVFIPRSIIYESQEFIITGIKENSFSDSETIESIRFPPDSELRIIEKEAFKSSTIESITIPFHITKICENTFNWCELLDKLNFESNSELYTIERNAFSNSSLVEMTIPSSVSELSKGWCNATKYLKKVTVIQNGVENIKNFEEKFVIGKSDLKSDEFDVLVFASRELKSVTIPPFVKHIGSYAFSSSLITKISIPSHVETFCEGAFSGCNELCNIEISTDSELRRIEKNAFCGTKIESLFIPSKVCELEDGWCSETTSLNEVKIMLNNQHFKLIDDKLIIGKSDEKSDEFDVVVFACRDIENVTIPSNVKKIAPFAFSESSIEKVVIPPHVTHICEGAFLFCEMLQNVEIPANSELQIIEKEAFSDVSIESIFIPKHVKSIGEESFYSCKNLQHVIIPINSELQTIEKRAFIHSSITIFFIPKHIKTIYNDTFSWCDSLKKVEFSEDSEIETIEKRAFYSSMIETIIIPSSVRELKSGWCNELYQLTKFTIMPREIENIKNYNDTFIIGKSDIKSDIFDVLLFARRDLKTVEIPSFIKIIGPHSFSRSLLESITIPSHVTRIGEYAFAHCMQLLKFEILPDSQLQIIGECALLETFIERIFLPPHVTDLPEGCLSWCKALKFVDYSSDSLLQTVGERAFYFSAIESLVIPASVSTLKKGWCKGVPKLKKVTVMPNNKHYKNFNEIFVVGKIDEKSDEFDSLAFVSRNIETVIIPPFIKQIEPYALSHSSVTNVTIPSQVTQICEGAFYICEKLQKIEFESDSMLQVIGKYAFYNTSLQSIHFPPRIAFFGEESFCVHQFINLIEIDENSQFHSIAKRKIEGCDNAFLMIPVNLRDHFKLK</sequence>
<organism evidence="1 2">
    <name type="scientific">Tritrichomonas musculus</name>
    <dbReference type="NCBI Taxonomy" id="1915356"/>
    <lineage>
        <taxon>Eukaryota</taxon>
        <taxon>Metamonada</taxon>
        <taxon>Parabasalia</taxon>
        <taxon>Tritrichomonadida</taxon>
        <taxon>Tritrichomonadidae</taxon>
        <taxon>Tritrichomonas</taxon>
    </lineage>
</organism>
<evidence type="ECO:0008006" key="3">
    <source>
        <dbReference type="Google" id="ProtNLM"/>
    </source>
</evidence>
<dbReference type="SUPFAM" id="SSF52058">
    <property type="entry name" value="L domain-like"/>
    <property type="match status" value="1"/>
</dbReference>
<dbReference type="PANTHER" id="PTHR45661">
    <property type="entry name" value="SURFACE ANTIGEN"/>
    <property type="match status" value="1"/>
</dbReference>
<proteinExistence type="predicted"/>